<dbReference type="EMBL" id="FOIU01000005">
    <property type="protein sequence ID" value="SEW49127.1"/>
    <property type="molecule type" value="Genomic_DNA"/>
</dbReference>
<keyword evidence="2" id="KW-1185">Reference proteome</keyword>
<protein>
    <submittedName>
        <fullName evidence="1">Uncharacterized protein</fullName>
    </submittedName>
</protein>
<proteinExistence type="predicted"/>
<reference evidence="2" key="1">
    <citation type="submission" date="2016-10" db="EMBL/GenBank/DDBJ databases">
        <authorList>
            <person name="Varghese N."/>
            <person name="Submissions S."/>
        </authorList>
    </citation>
    <scope>NUCLEOTIDE SEQUENCE [LARGE SCALE GENOMIC DNA]</scope>
    <source>
        <strain evidence="2">DSM 17724</strain>
    </source>
</reference>
<feature type="non-terminal residue" evidence="1">
    <location>
        <position position="1"/>
    </location>
</feature>
<organism evidence="1 2">
    <name type="scientific">Chryseobacterium wanjuense</name>
    <dbReference type="NCBI Taxonomy" id="356305"/>
    <lineage>
        <taxon>Bacteria</taxon>
        <taxon>Pseudomonadati</taxon>
        <taxon>Bacteroidota</taxon>
        <taxon>Flavobacteriia</taxon>
        <taxon>Flavobacteriales</taxon>
        <taxon>Weeksellaceae</taxon>
        <taxon>Chryseobacterium group</taxon>
        <taxon>Chryseobacterium</taxon>
    </lineage>
</organism>
<accession>A0A1I0S373</accession>
<gene>
    <name evidence="1" type="ORF">SAMN05421841_3999</name>
</gene>
<evidence type="ECO:0000313" key="2">
    <source>
        <dbReference type="Proteomes" id="UP000199469"/>
    </source>
</evidence>
<dbReference type="Proteomes" id="UP000199469">
    <property type="component" value="Unassembled WGS sequence"/>
</dbReference>
<sequence length="298" mass="31693">NPTTKLDIAGSVKITDGTQGNNKVLTSDANGVATWKDLPATTDTSIYTNNGTLTGNRTVTQGANTLAFTSTATTGTNHFSVDGNTFSVDAANNRVGIGTTSPTTNLDVNGNVRLRSVPASNAMNSTDKIMVLGSDGVAKQVPADAILNNDDIRVIQYARSFSSPIDSSTPTSSQVSIGNLRVRFNATSPTSNGFIEYGVNTPNHTTVWYRKRGSLSSMIEQWGQLSISSTTSWNRVPGGSENYVMPSARDTTETIITLHNSKEIYRITSNINGNIMASDGVPGVISSATLFVEKLNWN</sequence>
<name>A0A1I0S373_9FLAO</name>
<evidence type="ECO:0000313" key="1">
    <source>
        <dbReference type="EMBL" id="SEW49127.1"/>
    </source>
</evidence>
<dbReference type="AlphaFoldDB" id="A0A1I0S373"/>